<evidence type="ECO:0000313" key="1">
    <source>
        <dbReference type="EMBL" id="SDK21845.1"/>
    </source>
</evidence>
<dbReference type="AlphaFoldDB" id="A0A1G9A5J7"/>
<keyword evidence="2" id="KW-1185">Reference proteome</keyword>
<reference evidence="2" key="1">
    <citation type="submission" date="2016-10" db="EMBL/GenBank/DDBJ databases">
        <authorList>
            <person name="Varghese N."/>
            <person name="Submissions S."/>
        </authorList>
    </citation>
    <scope>NUCLEOTIDE SEQUENCE [LARGE SCALE GENOMIC DNA]</scope>
    <source>
        <strain evidence="2">CGMCC 1.10658</strain>
    </source>
</reference>
<proteinExistence type="predicted"/>
<accession>A0A1G9A5J7</accession>
<protein>
    <submittedName>
        <fullName evidence="1">Uncharacterized protein</fullName>
    </submittedName>
</protein>
<sequence length="99" mass="10954">MDKYIALVVYGCIVGGKASDSVDIQVRIFDSTSIKDVDATLKAEQPNEYRNEFDQLVSWPLATILDIQPLEKSFESGDEIAGAITDLEWLSEFLPKGNA</sequence>
<dbReference type="Proteomes" id="UP000199305">
    <property type="component" value="Unassembled WGS sequence"/>
</dbReference>
<organism evidence="1 2">
    <name type="scientific">Microbulbifer yueqingensis</name>
    <dbReference type="NCBI Taxonomy" id="658219"/>
    <lineage>
        <taxon>Bacteria</taxon>
        <taxon>Pseudomonadati</taxon>
        <taxon>Pseudomonadota</taxon>
        <taxon>Gammaproteobacteria</taxon>
        <taxon>Cellvibrionales</taxon>
        <taxon>Microbulbiferaceae</taxon>
        <taxon>Microbulbifer</taxon>
    </lineage>
</organism>
<gene>
    <name evidence="1" type="ORF">SAMN05216212_1844</name>
</gene>
<dbReference type="EMBL" id="FNFH01000003">
    <property type="protein sequence ID" value="SDK21845.1"/>
    <property type="molecule type" value="Genomic_DNA"/>
</dbReference>
<dbReference type="RefSeq" id="WP_091512343.1">
    <property type="nucleotide sequence ID" value="NZ_FNFH01000003.1"/>
</dbReference>
<name>A0A1G9A5J7_9GAMM</name>
<evidence type="ECO:0000313" key="2">
    <source>
        <dbReference type="Proteomes" id="UP000199305"/>
    </source>
</evidence>
<dbReference type="OrthoDB" id="795527at2"/>